<proteinExistence type="predicted"/>
<evidence type="ECO:0000313" key="3">
    <source>
        <dbReference type="EMBL" id="TVY71168.1"/>
    </source>
</evidence>
<name>A0A8T9C5B3_9HELO</name>
<dbReference type="Pfam" id="PF20233">
    <property type="entry name" value="DUF6590"/>
    <property type="match status" value="1"/>
</dbReference>
<accession>A0A8T9C5B3</accession>
<feature type="region of interest" description="Disordered" evidence="1">
    <location>
        <begin position="152"/>
        <end position="186"/>
    </location>
</feature>
<dbReference type="PANTHER" id="PTHR35391:SF5">
    <property type="entry name" value="DUF6590 DOMAIN-CONTAINING PROTEIN"/>
    <property type="match status" value="1"/>
</dbReference>
<keyword evidence="4" id="KW-1185">Reference proteome</keyword>
<organism evidence="3 4">
    <name type="scientific">Lachnellula suecica</name>
    <dbReference type="NCBI Taxonomy" id="602035"/>
    <lineage>
        <taxon>Eukaryota</taxon>
        <taxon>Fungi</taxon>
        <taxon>Dikarya</taxon>
        <taxon>Ascomycota</taxon>
        <taxon>Pezizomycotina</taxon>
        <taxon>Leotiomycetes</taxon>
        <taxon>Helotiales</taxon>
        <taxon>Lachnaceae</taxon>
        <taxon>Lachnellula</taxon>
    </lineage>
</organism>
<dbReference type="OrthoDB" id="3559580at2759"/>
<feature type="domain" description="C2H2-type" evidence="2">
    <location>
        <begin position="31"/>
        <end position="54"/>
    </location>
</feature>
<evidence type="ECO:0000256" key="1">
    <source>
        <dbReference type="SAM" id="MobiDB-lite"/>
    </source>
</evidence>
<sequence length="536" mass="58865">MSSYRSKGKAPSISPTAFEVHEQATVDKVICTWPTCGLSFPTILERDRHYQTIHANDGERPHKCLVPGCQAGVQSWGKADGLRAHNKQWHGPYHCPEFNCVRGIPNGFGSQADLDSHCQTVHGTQSSWTNYTTDPIESITKDLAQVRVEGEGPAISEHIVAGDPTTKSEKFDPSMSTPPSTDTSNGSCVDYRVHAEKEFKWGRVFKTLWAEPKGSKGQLDNLTDGTESMRVVKKGKYDEEHFEKVRRFVIISAKRGHCVCLPINTYCGQGTRKRGVHAEDHAIIYTERPTRFDGEREKGLTMEPIRVVPVSSRHKLDRASRLNYAKVYTVECNVKVWFIGRVHENSEDRLVADYNRVHPPMAAPGSYLPESSKDIFTHASGGTSGQYGPVRDPDSYYQERSASALDGGTTMLPLGSNSLFSAAGTSSYTQGPGSYSYSYGTYTQGEGGEMAPYFQARGSGYAQGGSDPYYQNTITSPYLPQYPAPSANIPIRSGSTKATPALASSDVPSDDNLPVEYSSSHRLSTEPPKPTKPSPE</sequence>
<evidence type="ECO:0000313" key="4">
    <source>
        <dbReference type="Proteomes" id="UP000469558"/>
    </source>
</evidence>
<gene>
    <name evidence="3" type="ORF">LSUE1_G008387</name>
</gene>
<dbReference type="SMART" id="SM00355">
    <property type="entry name" value="ZnF_C2H2"/>
    <property type="match status" value="2"/>
</dbReference>
<feature type="region of interest" description="Disordered" evidence="1">
    <location>
        <begin position="489"/>
        <end position="536"/>
    </location>
</feature>
<dbReference type="EMBL" id="QGMK01001325">
    <property type="protein sequence ID" value="TVY71168.1"/>
    <property type="molecule type" value="Genomic_DNA"/>
</dbReference>
<reference evidence="3 4" key="1">
    <citation type="submission" date="2018-05" db="EMBL/GenBank/DDBJ databases">
        <title>Genome sequencing and assembly of the regulated plant pathogen Lachnellula willkommii and related sister species for the development of diagnostic species identification markers.</title>
        <authorList>
            <person name="Giroux E."/>
            <person name="Bilodeau G."/>
        </authorList>
    </citation>
    <scope>NUCLEOTIDE SEQUENCE [LARGE SCALE GENOMIC DNA]</scope>
    <source>
        <strain evidence="3 4">CBS 268.59</strain>
    </source>
</reference>
<evidence type="ECO:0000259" key="2">
    <source>
        <dbReference type="PROSITE" id="PS00028"/>
    </source>
</evidence>
<dbReference type="InterPro" id="IPR046497">
    <property type="entry name" value="DUF6590"/>
</dbReference>
<protein>
    <recommendedName>
        <fullName evidence="2">C2H2-type domain-containing protein</fullName>
    </recommendedName>
</protein>
<feature type="compositionally biased region" description="Low complexity" evidence="1">
    <location>
        <begin position="173"/>
        <end position="184"/>
    </location>
</feature>
<dbReference type="InterPro" id="IPR013087">
    <property type="entry name" value="Znf_C2H2_type"/>
</dbReference>
<dbReference type="Proteomes" id="UP000469558">
    <property type="component" value="Unassembled WGS sequence"/>
</dbReference>
<dbReference type="PANTHER" id="PTHR35391">
    <property type="entry name" value="C2H2-TYPE DOMAIN-CONTAINING PROTEIN-RELATED"/>
    <property type="match status" value="1"/>
</dbReference>
<dbReference type="AlphaFoldDB" id="A0A8T9C5B3"/>
<feature type="compositionally biased region" description="Pro residues" evidence="1">
    <location>
        <begin position="527"/>
        <end position="536"/>
    </location>
</feature>
<comment type="caution">
    <text evidence="3">The sequence shown here is derived from an EMBL/GenBank/DDBJ whole genome shotgun (WGS) entry which is preliminary data.</text>
</comment>
<dbReference type="PROSITE" id="PS00028">
    <property type="entry name" value="ZINC_FINGER_C2H2_1"/>
    <property type="match status" value="1"/>
</dbReference>